<dbReference type="Proteomes" id="UP000180235">
    <property type="component" value="Chromosome"/>
</dbReference>
<reference evidence="1 2" key="1">
    <citation type="submission" date="2016-10" db="EMBL/GenBank/DDBJ databases">
        <title>Description of Gloeomargarita lithophora gen. nov., sp. nov., a thylakoid-bearing basal-branching cyanobacterium with intracellular carbonates, and proposal for Gloeomargaritales ord. nov.</title>
        <authorList>
            <person name="Moreira D."/>
            <person name="Tavera R."/>
            <person name="Benzerara K."/>
            <person name="Skouri-Panet F."/>
            <person name="Couradeau E."/>
            <person name="Gerard E."/>
            <person name="Loussert C."/>
            <person name="Novelo E."/>
            <person name="Zivanovic Y."/>
            <person name="Lopez-Garcia P."/>
        </authorList>
    </citation>
    <scope>NUCLEOTIDE SEQUENCE [LARGE SCALE GENOMIC DNA]</scope>
    <source>
        <strain evidence="1 2">D10</strain>
    </source>
</reference>
<keyword evidence="2" id="KW-1185">Reference proteome</keyword>
<gene>
    <name evidence="1" type="ORF">GlitD10_2223</name>
</gene>
<evidence type="ECO:0000313" key="1">
    <source>
        <dbReference type="EMBL" id="APB34553.1"/>
    </source>
</evidence>
<evidence type="ECO:0000313" key="2">
    <source>
        <dbReference type="Proteomes" id="UP000180235"/>
    </source>
</evidence>
<name>A0A1J0AF44_9CYAN</name>
<dbReference type="EMBL" id="CP017675">
    <property type="protein sequence ID" value="APB34553.1"/>
    <property type="molecule type" value="Genomic_DNA"/>
</dbReference>
<sequence length="115" mass="13173">MTYQLVWTKIAEEQYNLLRTGAKSARDNREVKGISKASKPEGLFKQIAKALNFLQENPRHPGLNTHEYHSLPHPYKPNDKVFEAYVQNKTPGAYRIFWCYGPQPSQLTIIAIGTL</sequence>
<accession>A0A1J0AF44</accession>
<dbReference type="STRING" id="1188229.GlitD10_2223"/>
<proteinExistence type="predicted"/>
<dbReference type="KEGG" id="glt:GlitD10_2223"/>
<organism evidence="1 2">
    <name type="scientific">Gloeomargarita lithophora Alchichica-D10</name>
    <dbReference type="NCBI Taxonomy" id="1188229"/>
    <lineage>
        <taxon>Bacteria</taxon>
        <taxon>Bacillati</taxon>
        <taxon>Cyanobacteriota</taxon>
        <taxon>Cyanophyceae</taxon>
        <taxon>Gloeomargaritales</taxon>
        <taxon>Gloeomargaritaceae</taxon>
        <taxon>Gloeomargarita</taxon>
    </lineage>
</organism>
<protein>
    <submittedName>
        <fullName evidence="1">Uncharacterized protein</fullName>
    </submittedName>
</protein>
<dbReference type="OrthoDB" id="1524817at2"/>
<dbReference type="AlphaFoldDB" id="A0A1J0AF44"/>
<dbReference type="RefSeq" id="WP_071454979.1">
    <property type="nucleotide sequence ID" value="NZ_CP017675.1"/>
</dbReference>